<keyword evidence="1" id="KW-0175">Coiled coil</keyword>
<feature type="region of interest" description="Disordered" evidence="2">
    <location>
        <begin position="1128"/>
        <end position="1148"/>
    </location>
</feature>
<feature type="region of interest" description="Disordered" evidence="2">
    <location>
        <begin position="448"/>
        <end position="469"/>
    </location>
</feature>
<feature type="compositionally biased region" description="Basic and acidic residues" evidence="2">
    <location>
        <begin position="33"/>
        <end position="47"/>
    </location>
</feature>
<dbReference type="Proteomes" id="UP000654075">
    <property type="component" value="Unassembled WGS sequence"/>
</dbReference>
<feature type="coiled-coil region" evidence="1">
    <location>
        <begin position="542"/>
        <end position="604"/>
    </location>
</feature>
<accession>A0A813HLJ9</accession>
<feature type="compositionally biased region" description="Polar residues" evidence="2">
    <location>
        <begin position="1131"/>
        <end position="1143"/>
    </location>
</feature>
<dbReference type="AlphaFoldDB" id="A0A813HLJ9"/>
<name>A0A813HLJ9_POLGL</name>
<comment type="caution">
    <text evidence="3">The sequence shown here is derived from an EMBL/GenBank/DDBJ whole genome shotgun (WGS) entry which is preliminary data.</text>
</comment>
<protein>
    <submittedName>
        <fullName evidence="3">Uncharacterized protein</fullName>
    </submittedName>
</protein>
<dbReference type="EMBL" id="CAJNNV010031953">
    <property type="protein sequence ID" value="CAE8638415.1"/>
    <property type="molecule type" value="Genomic_DNA"/>
</dbReference>
<feature type="coiled-coil region" evidence="1">
    <location>
        <begin position="706"/>
        <end position="795"/>
    </location>
</feature>
<feature type="region of interest" description="Disordered" evidence="2">
    <location>
        <begin position="61"/>
        <end position="85"/>
    </location>
</feature>
<gene>
    <name evidence="3" type="ORF">PGLA1383_LOCUS53596</name>
</gene>
<sequence length="1255" mass="138382">MDPRIRIGSSVLGSPLFPLRAQPLHTGGSLSVDRPDNNHDRAPSHEECATDGLSTEAQEAHDQVQTDAPAPGDAPAFARQRSSSPWHFRIRSAEGSGGSTPVIGRSYAGARVLSGTRTASVVQAAARASYESALLAAVRRQIEVFEEKVGGQIARIQSQSDRTREGILARLEEKISAAESLQPKLDRRLAELGGNFKGLSDEMQTQIRRVDLMDDRLWEWRHQMEEELRHKYADFEQNVQKVTSGFRIMTASIEENQKRQQQRLQRIEADLGERFAIQEELCENFKDTCTRLEALEDHRMDDESMANGISRALVLSEPPADSSGGHRGSMNGVDDLAHTTLYKIVSQRVEDISERLDHTFQDSHDLHSRLASQEEQVKTLRTIFDTREDHLRVLVERVDRGDWDSKVERINQASQQDGKIRLEQSERLELLSRRVDFLEQAQEELSRSQDVLLQSQDEDPLRRGNAPGEISDDVAASLQACFERLAESETRIAALSTEFQVVSSETNLAPRVGALVAQLKDIVPKVIDHERAIRDLKASAGEDRLEEAVLQLRSEVSILRAEGIANVASKQAFAEKQDLQEATAAALQEELRELKGSQREQALQQQSEQLLLRVSVATEQLSQSIGCLKDLEQGLEDKLRNQRHGFEKEQQELSACLEGLRAELVSAVCSDTHTADRDRDTSKLASLLASVESLEETRLESRTKDEEDADRLKASLESQFQGLRDELRCVLRESLESQRGQLDTKASTGDSAKLQAALDGLKDELEGLKASNGSNSELQRMLESQRGELDSIKASTRDSVQLQAALDGFKDELEGLKASNGSNSELQRMLESQRGELDSIKASTRDSVQLQAALDGFKDELEGLKVGDSCLESSLVFTRSLCHCKSKTGGKVVGFEWVELRAATYAGEPASTRDSVQLQAALDGFKDELEGLKVRDSCLESSLVIARSLCHCKSKRHHLFQDMCVDNLDSSPGVASTLTLRLLLVNSNITADHAAAVPKIIKYLEVYCEASTRDSVQLQAALDGFKDELEGLKASNGSNSELQRMLESQRGELDSIKASTRDSVQLQAALDGFKDELEGLKASNGSNSELQRMLESQRGELDSIKASTRDSVQLQAALDGFKDELEGLKASNGSNSELQSMLESQRGELDSIKASTGDSSKLQDALESLKDELEGLKASNGSNSELQSMLESQRGELDSIKAGGLCSTCASLVTQPASNAQCSDLRLFRCRCGCSEISPCVIAYALSRVYHVTWS</sequence>
<reference evidence="3" key="1">
    <citation type="submission" date="2021-02" db="EMBL/GenBank/DDBJ databases">
        <authorList>
            <person name="Dougan E. K."/>
            <person name="Rhodes N."/>
            <person name="Thang M."/>
            <person name="Chan C."/>
        </authorList>
    </citation>
    <scope>NUCLEOTIDE SEQUENCE</scope>
</reference>
<feature type="compositionally biased region" description="Low complexity" evidence="2">
    <location>
        <begin position="67"/>
        <end position="78"/>
    </location>
</feature>
<organism evidence="3 4">
    <name type="scientific">Polarella glacialis</name>
    <name type="common">Dinoflagellate</name>
    <dbReference type="NCBI Taxonomy" id="89957"/>
    <lineage>
        <taxon>Eukaryota</taxon>
        <taxon>Sar</taxon>
        <taxon>Alveolata</taxon>
        <taxon>Dinophyceae</taxon>
        <taxon>Suessiales</taxon>
        <taxon>Suessiaceae</taxon>
        <taxon>Polarella</taxon>
    </lineage>
</organism>
<evidence type="ECO:0000313" key="3">
    <source>
        <dbReference type="EMBL" id="CAE8638415.1"/>
    </source>
</evidence>
<keyword evidence="4" id="KW-1185">Reference proteome</keyword>
<feature type="region of interest" description="Disordered" evidence="2">
    <location>
        <begin position="16"/>
        <end position="47"/>
    </location>
</feature>
<evidence type="ECO:0000313" key="4">
    <source>
        <dbReference type="Proteomes" id="UP000654075"/>
    </source>
</evidence>
<evidence type="ECO:0000256" key="2">
    <source>
        <dbReference type="SAM" id="MobiDB-lite"/>
    </source>
</evidence>
<proteinExistence type="predicted"/>
<evidence type="ECO:0000256" key="1">
    <source>
        <dbReference type="SAM" id="Coils"/>
    </source>
</evidence>
<feature type="coiled-coil region" evidence="1">
    <location>
        <begin position="1152"/>
        <end position="1179"/>
    </location>
</feature>